<dbReference type="SUPFAM" id="SSF52087">
    <property type="entry name" value="CRAL/TRIO domain"/>
    <property type="match status" value="1"/>
</dbReference>
<feature type="region of interest" description="Disordered" evidence="1">
    <location>
        <begin position="61"/>
        <end position="118"/>
    </location>
</feature>
<feature type="compositionally biased region" description="Polar residues" evidence="1">
    <location>
        <begin position="109"/>
        <end position="118"/>
    </location>
</feature>
<dbReference type="EMBL" id="CAXHTA020000002">
    <property type="protein sequence ID" value="CAL5219363.1"/>
    <property type="molecule type" value="Genomic_DNA"/>
</dbReference>
<evidence type="ECO:0000313" key="4">
    <source>
        <dbReference type="Proteomes" id="UP001497392"/>
    </source>
</evidence>
<evidence type="ECO:0000256" key="1">
    <source>
        <dbReference type="SAM" id="MobiDB-lite"/>
    </source>
</evidence>
<evidence type="ECO:0000313" key="3">
    <source>
        <dbReference type="EMBL" id="CAL5219363.1"/>
    </source>
</evidence>
<organism evidence="3 4">
    <name type="scientific">Coccomyxa viridis</name>
    <dbReference type="NCBI Taxonomy" id="1274662"/>
    <lineage>
        <taxon>Eukaryota</taxon>
        <taxon>Viridiplantae</taxon>
        <taxon>Chlorophyta</taxon>
        <taxon>core chlorophytes</taxon>
        <taxon>Trebouxiophyceae</taxon>
        <taxon>Trebouxiophyceae incertae sedis</taxon>
        <taxon>Coccomyxaceae</taxon>
        <taxon>Coccomyxa</taxon>
    </lineage>
</organism>
<protein>
    <submittedName>
        <fullName evidence="3">G1182 protein</fullName>
    </submittedName>
</protein>
<evidence type="ECO:0000259" key="2">
    <source>
        <dbReference type="Pfam" id="PF13716"/>
    </source>
</evidence>
<reference evidence="3 4" key="1">
    <citation type="submission" date="2024-06" db="EMBL/GenBank/DDBJ databases">
        <authorList>
            <person name="Kraege A."/>
            <person name="Thomma B."/>
        </authorList>
    </citation>
    <scope>NUCLEOTIDE SEQUENCE [LARGE SCALE GENOMIC DNA]</scope>
</reference>
<dbReference type="InterPro" id="IPR036865">
    <property type="entry name" value="CRAL-TRIO_dom_sf"/>
</dbReference>
<proteinExistence type="predicted"/>
<comment type="caution">
    <text evidence="3">The sequence shown here is derived from an EMBL/GenBank/DDBJ whole genome shotgun (WGS) entry which is preliminary data.</text>
</comment>
<dbReference type="InterPro" id="IPR001251">
    <property type="entry name" value="CRAL-TRIO_dom"/>
</dbReference>
<accession>A0ABP1FHF6</accession>
<dbReference type="CDD" id="cd00170">
    <property type="entry name" value="SEC14"/>
    <property type="match status" value="1"/>
</dbReference>
<feature type="region of interest" description="Disordered" evidence="1">
    <location>
        <begin position="153"/>
        <end position="209"/>
    </location>
</feature>
<sequence>MSGLFKPPAQESVFTLGDEDIADTDVVNLTSYNKALPKAVVPQPAPHKDVEGAALPVSSVAGATQGPLNGSSAMPPVDEVTLSSQKGANVPQQAHQSDPASGDVGSEAQKGSEQPVNGTLTTQAVASDAGRHLDEDEEQRIAEELAALEVEAEEQVLQEQQRRSAALPQGAGAHARNGDSISLSDGTSAAERDMAEAEQVAQQASAGTTAMQTALDGFEPRKRPFSPPPGSAPLQRLSPTAEYIEPPEFRGLLFFDGLDSLGRPVVIVNADAMGENKGARKNAFQHIVQVLEPIVVQGPYVLLLVSLGGGTKSNTIQTGLLVSAYRGLSRPFRKNVKFIILVRPSKPLKALLAFLKPFVSRKAHRKVLKIESLATVAYATNNEVTLASLGPRFTAAAGDFLQ</sequence>
<gene>
    <name evidence="3" type="primary">g1182</name>
    <name evidence="3" type="ORF">VP750_LOCUS1022</name>
</gene>
<keyword evidence="4" id="KW-1185">Reference proteome</keyword>
<name>A0ABP1FHF6_9CHLO</name>
<feature type="compositionally biased region" description="Low complexity" evidence="1">
    <location>
        <begin position="197"/>
        <end position="206"/>
    </location>
</feature>
<dbReference type="Pfam" id="PF13716">
    <property type="entry name" value="CRAL_TRIO_2"/>
    <property type="match status" value="1"/>
</dbReference>
<dbReference type="Proteomes" id="UP001497392">
    <property type="component" value="Unassembled WGS sequence"/>
</dbReference>
<feature type="domain" description="CRAL-TRIO" evidence="2">
    <location>
        <begin position="262"/>
        <end position="376"/>
    </location>
</feature>
<dbReference type="Gene3D" id="3.40.525.10">
    <property type="entry name" value="CRAL-TRIO lipid binding domain"/>
    <property type="match status" value="1"/>
</dbReference>
<feature type="compositionally biased region" description="Polar residues" evidence="1">
    <location>
        <begin position="81"/>
        <end position="99"/>
    </location>
</feature>